<gene>
    <name evidence="2" type="ORF">E2F50_02545</name>
</gene>
<dbReference type="InterPro" id="IPR000182">
    <property type="entry name" value="GNAT_dom"/>
</dbReference>
<dbReference type="CDD" id="cd04301">
    <property type="entry name" value="NAT_SF"/>
    <property type="match status" value="1"/>
</dbReference>
<keyword evidence="3" id="KW-1185">Reference proteome</keyword>
<dbReference type="InterPro" id="IPR016181">
    <property type="entry name" value="Acyl_CoA_acyltransferase"/>
</dbReference>
<proteinExistence type="predicted"/>
<dbReference type="Pfam" id="PF00583">
    <property type="entry name" value="Acetyltransf_1"/>
    <property type="match status" value="1"/>
</dbReference>
<dbReference type="AlphaFoldDB" id="A0A4R5UMR6"/>
<evidence type="ECO:0000313" key="3">
    <source>
        <dbReference type="Proteomes" id="UP000295238"/>
    </source>
</evidence>
<keyword evidence="2" id="KW-0808">Transferase</keyword>
<accession>A0A4R5UMR6</accession>
<name>A0A4R5UMR6_9HYPH</name>
<dbReference type="Proteomes" id="UP000295238">
    <property type="component" value="Unassembled WGS sequence"/>
</dbReference>
<comment type="caution">
    <text evidence="2">The sequence shown here is derived from an EMBL/GenBank/DDBJ whole genome shotgun (WGS) entry which is preliminary data.</text>
</comment>
<feature type="domain" description="N-acetyltransferase" evidence="1">
    <location>
        <begin position="1"/>
        <end position="140"/>
    </location>
</feature>
<dbReference type="SUPFAM" id="SSF55729">
    <property type="entry name" value="Acyl-CoA N-acyltransferases (Nat)"/>
    <property type="match status" value="1"/>
</dbReference>
<dbReference type="OrthoDB" id="9787920at2"/>
<dbReference type="GO" id="GO:0016747">
    <property type="term" value="F:acyltransferase activity, transferring groups other than amino-acyl groups"/>
    <property type="evidence" value="ECO:0007669"/>
    <property type="project" value="InterPro"/>
</dbReference>
<dbReference type="Gene3D" id="3.40.630.30">
    <property type="match status" value="1"/>
</dbReference>
<protein>
    <submittedName>
        <fullName evidence="2">GNAT family N-acetyltransferase</fullName>
    </submittedName>
</protein>
<evidence type="ECO:0000259" key="1">
    <source>
        <dbReference type="PROSITE" id="PS51186"/>
    </source>
</evidence>
<dbReference type="PROSITE" id="PS51186">
    <property type="entry name" value="GNAT"/>
    <property type="match status" value="1"/>
</dbReference>
<dbReference type="RefSeq" id="WP_133314486.1">
    <property type="nucleotide sequence ID" value="NZ_SMTL01000001.1"/>
</dbReference>
<organism evidence="2 3">
    <name type="scientific">Rhizobium deserti</name>
    <dbReference type="NCBI Taxonomy" id="2547961"/>
    <lineage>
        <taxon>Bacteria</taxon>
        <taxon>Pseudomonadati</taxon>
        <taxon>Pseudomonadota</taxon>
        <taxon>Alphaproteobacteria</taxon>
        <taxon>Hyphomicrobiales</taxon>
        <taxon>Rhizobiaceae</taxon>
        <taxon>Rhizobium/Agrobacterium group</taxon>
        <taxon>Rhizobium</taxon>
    </lineage>
</organism>
<dbReference type="EMBL" id="SMTL01000001">
    <property type="protein sequence ID" value="TDK39038.1"/>
    <property type="molecule type" value="Genomic_DNA"/>
</dbReference>
<reference evidence="2 3" key="1">
    <citation type="submission" date="2019-03" db="EMBL/GenBank/DDBJ databases">
        <title>Rhizobium sp. nov., an bacterium isolated from biocrust in Mu Us Desert.</title>
        <authorList>
            <person name="Lixiong L."/>
        </authorList>
    </citation>
    <scope>NUCLEOTIDE SEQUENCE [LARGE SCALE GENOMIC DNA]</scope>
    <source>
        <strain evidence="2 3">SPY-1</strain>
    </source>
</reference>
<sequence>MPVELKVTEGLAPTEEAAILELLKAHNLAAFGESHRRELTIPLYDEGGSIHGGLVGYTGRGWLYVAMLFIPEDRRGQGLAARLLDLAEAEARARGCIGAYIDTMNPQALRLYLRHGYREIGSLKGLAGGHAVTWLEKRFDTTEASSE</sequence>
<evidence type="ECO:0000313" key="2">
    <source>
        <dbReference type="EMBL" id="TDK39038.1"/>
    </source>
</evidence>